<feature type="compositionally biased region" description="Basic and acidic residues" evidence="1">
    <location>
        <begin position="95"/>
        <end position="111"/>
    </location>
</feature>
<gene>
    <name evidence="3" type="ORF">CYCCA115_LOCUS5443</name>
</gene>
<evidence type="ECO:0000313" key="4">
    <source>
        <dbReference type="Proteomes" id="UP001295423"/>
    </source>
</evidence>
<dbReference type="AlphaFoldDB" id="A0AAD2CUQ0"/>
<dbReference type="Proteomes" id="UP001295423">
    <property type="component" value="Unassembled WGS sequence"/>
</dbReference>
<dbReference type="EMBL" id="CAKOGP040000580">
    <property type="protein sequence ID" value="CAJ1936951.1"/>
    <property type="molecule type" value="Genomic_DNA"/>
</dbReference>
<proteinExistence type="predicted"/>
<protein>
    <recommendedName>
        <fullName evidence="5">RxLR effector protein</fullName>
    </recommendedName>
</protein>
<keyword evidence="4" id="KW-1185">Reference proteome</keyword>
<feature type="chain" id="PRO_5042133122" description="RxLR effector protein" evidence="2">
    <location>
        <begin position="20"/>
        <end position="123"/>
    </location>
</feature>
<accession>A0AAD2CUQ0</accession>
<organism evidence="3 4">
    <name type="scientific">Cylindrotheca closterium</name>
    <dbReference type="NCBI Taxonomy" id="2856"/>
    <lineage>
        <taxon>Eukaryota</taxon>
        <taxon>Sar</taxon>
        <taxon>Stramenopiles</taxon>
        <taxon>Ochrophyta</taxon>
        <taxon>Bacillariophyta</taxon>
        <taxon>Bacillariophyceae</taxon>
        <taxon>Bacillariophycidae</taxon>
        <taxon>Bacillariales</taxon>
        <taxon>Bacillariaceae</taxon>
        <taxon>Cylindrotheca</taxon>
    </lineage>
</organism>
<evidence type="ECO:0000313" key="3">
    <source>
        <dbReference type="EMBL" id="CAJ1936951.1"/>
    </source>
</evidence>
<reference evidence="3" key="1">
    <citation type="submission" date="2023-08" db="EMBL/GenBank/DDBJ databases">
        <authorList>
            <person name="Audoor S."/>
            <person name="Bilcke G."/>
        </authorList>
    </citation>
    <scope>NUCLEOTIDE SEQUENCE</scope>
</reference>
<feature type="signal peptide" evidence="2">
    <location>
        <begin position="1"/>
        <end position="19"/>
    </location>
</feature>
<evidence type="ECO:0000256" key="2">
    <source>
        <dbReference type="SAM" id="SignalP"/>
    </source>
</evidence>
<feature type="compositionally biased region" description="Basic and acidic residues" evidence="1">
    <location>
        <begin position="67"/>
        <end position="82"/>
    </location>
</feature>
<comment type="caution">
    <text evidence="3">The sequence shown here is derived from an EMBL/GenBank/DDBJ whole genome shotgun (WGS) entry which is preliminary data.</text>
</comment>
<keyword evidence="2" id="KW-0732">Signal</keyword>
<feature type="region of interest" description="Disordered" evidence="1">
    <location>
        <begin position="60"/>
        <end position="111"/>
    </location>
</feature>
<name>A0AAD2CUQ0_9STRA</name>
<evidence type="ECO:0000256" key="1">
    <source>
        <dbReference type="SAM" id="MobiDB-lite"/>
    </source>
</evidence>
<sequence length="123" mass="13576">MILTRVLVILALCLADTNALTAKPRVDSSRRSFLVISPIVIFGASLPAIANDVENLSMSAATEQSEEEKMTERLRRKAELQKKASKPASFADSLAAEKKKKDELKKSKEERRNALCEELGRGC</sequence>
<evidence type="ECO:0008006" key="5">
    <source>
        <dbReference type="Google" id="ProtNLM"/>
    </source>
</evidence>